<organism evidence="3">
    <name type="scientific">Mastomys natalensis cytomegalovirus 1</name>
    <dbReference type="NCBI Taxonomy" id="2973541"/>
    <lineage>
        <taxon>Viruses</taxon>
        <taxon>Duplodnaviria</taxon>
        <taxon>Heunggongvirae</taxon>
        <taxon>Peploviricota</taxon>
        <taxon>Herviviricetes</taxon>
        <taxon>Herpesvirales</taxon>
        <taxon>Orthoherpesviridae</taxon>
        <taxon>Betaherpesvirinae</taxon>
        <taxon>Muromegalovirus</taxon>
    </lineage>
</organism>
<evidence type="ECO:0000256" key="2">
    <source>
        <dbReference type="SAM" id="Phobius"/>
    </source>
</evidence>
<keyword evidence="2" id="KW-0472">Membrane</keyword>
<accession>A0A9Y1IL01</accession>
<dbReference type="EMBL" id="OP429138">
    <property type="protein sequence ID" value="WEG71134.1"/>
    <property type="molecule type" value="Genomic_DNA"/>
</dbReference>
<reference evidence="3" key="2">
    <citation type="submission" date="2023-06" db="EMBL/GenBank/DDBJ databases">
        <title>Isolation and genome sequencing of cytomegaloviruses from Natal multimammate mice (Mastomys natalensis).</title>
        <authorList>
            <person name="Jarvis M.A."/>
            <person name="Davison A.J."/>
        </authorList>
    </citation>
    <scope>NUCLEOTIDE SEQUENCE</scope>
    <source>
        <strain evidence="3">Mnat29</strain>
        <strain evidence="4">Mnat36</strain>
    </source>
</reference>
<keyword evidence="2" id="KW-1133">Transmembrane helix</keyword>
<keyword evidence="2" id="KW-0812">Transmembrane</keyword>
<feature type="transmembrane region" description="Helical" evidence="2">
    <location>
        <begin position="116"/>
        <end position="135"/>
    </location>
</feature>
<proteinExistence type="predicted"/>
<sequence>MGDGDDRCGYGGGLSGPSSLGKDSAHRQESNESQGKFSSGDDRDGVVVFHNEARDSNTSLAASDVVVFPGDDSRLELFPTDDVGRAISSRTFLLRPARNGLIGYFDHCRNKCSVDMIYIFVLSFLSIVIVLVLILDA</sequence>
<feature type="region of interest" description="Disordered" evidence="1">
    <location>
        <begin position="1"/>
        <end position="44"/>
    </location>
</feature>
<name>A0A9Y1IL01_9BETA</name>
<protein>
    <submittedName>
        <fullName evidence="3">Protein m41</fullName>
    </submittedName>
</protein>
<gene>
    <name evidence="3" type="primary">m41</name>
</gene>
<evidence type="ECO:0000313" key="4">
    <source>
        <dbReference type="EMBL" id="WEG68906.1"/>
    </source>
</evidence>
<evidence type="ECO:0000313" key="3">
    <source>
        <dbReference type="EMBL" id="WEG68770.1"/>
    </source>
</evidence>
<dbReference type="EMBL" id="OP429121">
    <property type="protein sequence ID" value="WEG68770.1"/>
    <property type="molecule type" value="Genomic_DNA"/>
</dbReference>
<reference evidence="3" key="1">
    <citation type="submission" date="2022-09" db="EMBL/GenBank/DDBJ databases">
        <authorList>
            <person name="Vucak M."/>
            <person name="Davison A.J."/>
        </authorList>
    </citation>
    <scope>NUCLEOTIDE SEQUENCE</scope>
    <source>
        <strain evidence="3">Mnat29</strain>
        <strain evidence="4">Mnat36</strain>
    </source>
</reference>
<evidence type="ECO:0000256" key="1">
    <source>
        <dbReference type="SAM" id="MobiDB-lite"/>
    </source>
</evidence>
<dbReference type="EMBL" id="OP429122">
    <property type="protein sequence ID" value="WEG68906.1"/>
    <property type="molecule type" value="Genomic_DNA"/>
</dbReference>